<comment type="caution">
    <text evidence="2">The sequence shown here is derived from an EMBL/GenBank/DDBJ whole genome shotgun (WGS) entry which is preliminary data.</text>
</comment>
<dbReference type="PANTHER" id="PTHR33112">
    <property type="entry name" value="DOMAIN PROTEIN, PUTATIVE-RELATED"/>
    <property type="match status" value="1"/>
</dbReference>
<feature type="domain" description="Heterokaryon incompatibility" evidence="1">
    <location>
        <begin position="216"/>
        <end position="355"/>
    </location>
</feature>
<dbReference type="PANTHER" id="PTHR33112:SF1">
    <property type="entry name" value="HETEROKARYON INCOMPATIBILITY DOMAIN-CONTAINING PROTEIN"/>
    <property type="match status" value="1"/>
</dbReference>
<evidence type="ECO:0000313" key="3">
    <source>
        <dbReference type="Proteomes" id="UP001321749"/>
    </source>
</evidence>
<gene>
    <name evidence="2" type="ORF">QBC42DRAFT_139615</name>
</gene>
<reference evidence="2" key="2">
    <citation type="submission" date="2023-06" db="EMBL/GenBank/DDBJ databases">
        <authorList>
            <consortium name="Lawrence Berkeley National Laboratory"/>
            <person name="Mondo S.J."/>
            <person name="Hensen N."/>
            <person name="Bonometti L."/>
            <person name="Westerberg I."/>
            <person name="Brannstrom I.O."/>
            <person name="Guillou S."/>
            <person name="Cros-Aarteil S."/>
            <person name="Calhoun S."/>
            <person name="Haridas S."/>
            <person name="Kuo A."/>
            <person name="Pangilinan J."/>
            <person name="Riley R."/>
            <person name="Labutti K."/>
            <person name="Andreopoulos B."/>
            <person name="Lipzen A."/>
            <person name="Chen C."/>
            <person name="Yanf M."/>
            <person name="Daum C."/>
            <person name="Ng V."/>
            <person name="Clum A."/>
            <person name="Steindorff A."/>
            <person name="Ohm R."/>
            <person name="Martin F."/>
            <person name="Silar P."/>
            <person name="Natvig D."/>
            <person name="Lalanne C."/>
            <person name="Gautier V."/>
            <person name="Ament-Velasquez S.L."/>
            <person name="Kruys A."/>
            <person name="Hutchinson M.I."/>
            <person name="Powell A.J."/>
            <person name="Barry K."/>
            <person name="Miller A.N."/>
            <person name="Grigoriev I.V."/>
            <person name="Debuchy R."/>
            <person name="Gladieux P."/>
            <person name="Thoren M.H."/>
            <person name="Johannesson H."/>
        </authorList>
    </citation>
    <scope>NUCLEOTIDE SEQUENCE</scope>
    <source>
        <strain evidence="2">PSN324</strain>
    </source>
</reference>
<sequence>MASQEGQVCASCAGFNLAAAFDPDQFETLPRLDIHSLGTLESVHPGFQDALKKRMQNPSPEWIRCVGSWNPPDPNNSDIRSGCSFCALLIDMAVREPSVLVALPSHMLYDIAETSTGEFTCSMPENSLLVISKPLLALRTGEGQEGWKDWVLSAKTRLLRHDTIDHDVLVNWLATCIAQHGDECTPTAGPPVPKLKLIDCRARRIINVLPEQKYEYVALSYVWGIGPLEPYIYPMLPENLPLVIRDAMALVLRLGYQYLWVDRYCIWQDEPDQSHKMSQVNKMNQIYGGALLTIYACAGEEPNYGLPGVSTRQRYDFQLSKIVSGMTLVTNRGHHAQIKRISTSRWKSRGWTFQEEALSRRRLYITDYQASFVCSKVTYFEHLESPLSFSSNTGDFERPFWNGINVPYGIWPIISQYSSRQLTYQGDRINAITGVLNQWSQLHPNCFHYWGVPVVGAPSCWRL</sequence>
<keyword evidence="3" id="KW-1185">Reference proteome</keyword>
<feature type="non-terminal residue" evidence="2">
    <location>
        <position position="463"/>
    </location>
</feature>
<organism evidence="2 3">
    <name type="scientific">Cladorrhinum samala</name>
    <dbReference type="NCBI Taxonomy" id="585594"/>
    <lineage>
        <taxon>Eukaryota</taxon>
        <taxon>Fungi</taxon>
        <taxon>Dikarya</taxon>
        <taxon>Ascomycota</taxon>
        <taxon>Pezizomycotina</taxon>
        <taxon>Sordariomycetes</taxon>
        <taxon>Sordariomycetidae</taxon>
        <taxon>Sordariales</taxon>
        <taxon>Podosporaceae</taxon>
        <taxon>Cladorrhinum</taxon>
    </lineage>
</organism>
<protein>
    <submittedName>
        <fullName evidence="2">Heterokaryon incompatibility protein-domain-containing protein</fullName>
    </submittedName>
</protein>
<dbReference type="Proteomes" id="UP001321749">
    <property type="component" value="Unassembled WGS sequence"/>
</dbReference>
<dbReference type="Pfam" id="PF06985">
    <property type="entry name" value="HET"/>
    <property type="match status" value="1"/>
</dbReference>
<reference evidence="2" key="1">
    <citation type="journal article" date="2023" name="Mol. Phylogenet. Evol.">
        <title>Genome-scale phylogeny and comparative genomics of the fungal order Sordariales.</title>
        <authorList>
            <person name="Hensen N."/>
            <person name="Bonometti L."/>
            <person name="Westerberg I."/>
            <person name="Brannstrom I.O."/>
            <person name="Guillou S."/>
            <person name="Cros-Aarteil S."/>
            <person name="Calhoun S."/>
            <person name="Haridas S."/>
            <person name="Kuo A."/>
            <person name="Mondo S."/>
            <person name="Pangilinan J."/>
            <person name="Riley R."/>
            <person name="LaButti K."/>
            <person name="Andreopoulos B."/>
            <person name="Lipzen A."/>
            <person name="Chen C."/>
            <person name="Yan M."/>
            <person name="Daum C."/>
            <person name="Ng V."/>
            <person name="Clum A."/>
            <person name="Steindorff A."/>
            <person name="Ohm R.A."/>
            <person name="Martin F."/>
            <person name="Silar P."/>
            <person name="Natvig D.O."/>
            <person name="Lalanne C."/>
            <person name="Gautier V."/>
            <person name="Ament-Velasquez S.L."/>
            <person name="Kruys A."/>
            <person name="Hutchinson M.I."/>
            <person name="Powell A.J."/>
            <person name="Barry K."/>
            <person name="Miller A.N."/>
            <person name="Grigoriev I.V."/>
            <person name="Debuchy R."/>
            <person name="Gladieux P."/>
            <person name="Hiltunen Thoren M."/>
            <person name="Johannesson H."/>
        </authorList>
    </citation>
    <scope>NUCLEOTIDE SEQUENCE</scope>
    <source>
        <strain evidence="2">PSN324</strain>
    </source>
</reference>
<evidence type="ECO:0000313" key="2">
    <source>
        <dbReference type="EMBL" id="KAK4456731.1"/>
    </source>
</evidence>
<dbReference type="EMBL" id="MU865172">
    <property type="protein sequence ID" value="KAK4456731.1"/>
    <property type="molecule type" value="Genomic_DNA"/>
</dbReference>
<evidence type="ECO:0000259" key="1">
    <source>
        <dbReference type="Pfam" id="PF06985"/>
    </source>
</evidence>
<name>A0AAV9H7J2_9PEZI</name>
<dbReference type="AlphaFoldDB" id="A0AAV9H7J2"/>
<dbReference type="InterPro" id="IPR010730">
    <property type="entry name" value="HET"/>
</dbReference>
<proteinExistence type="predicted"/>
<accession>A0AAV9H7J2</accession>